<dbReference type="InterPro" id="IPR005823">
    <property type="entry name" value="Ribosomal_uL13_bac-type"/>
</dbReference>
<dbReference type="HAMAP" id="MF_01366">
    <property type="entry name" value="Ribosomal_uL13"/>
    <property type="match status" value="1"/>
</dbReference>
<dbReference type="CDD" id="cd00392">
    <property type="entry name" value="Ribosomal_L13"/>
    <property type="match status" value="1"/>
</dbReference>
<dbReference type="Proteomes" id="UP000216943">
    <property type="component" value="Unassembled WGS sequence"/>
</dbReference>
<evidence type="ECO:0000256" key="4">
    <source>
        <dbReference type="ARBA" id="ARBA00035201"/>
    </source>
</evidence>
<dbReference type="RefSeq" id="WP_095335123.1">
    <property type="nucleotide sequence ID" value="NZ_NQNY01000016.1"/>
</dbReference>
<evidence type="ECO:0000313" key="8">
    <source>
        <dbReference type="EMBL" id="PAK21007.1"/>
    </source>
</evidence>
<dbReference type="AlphaFoldDB" id="A0A269THZ0"/>
<evidence type="ECO:0000256" key="6">
    <source>
        <dbReference type="RuleBase" id="RU003877"/>
    </source>
</evidence>
<dbReference type="GO" id="GO:0017148">
    <property type="term" value="P:negative regulation of translation"/>
    <property type="evidence" value="ECO:0007669"/>
    <property type="project" value="TreeGrafter"/>
</dbReference>
<dbReference type="InterPro" id="IPR005822">
    <property type="entry name" value="Ribosomal_uL13"/>
</dbReference>
<dbReference type="GO" id="GO:0006412">
    <property type="term" value="P:translation"/>
    <property type="evidence" value="ECO:0007669"/>
    <property type="project" value="UniProtKB-UniRule"/>
</dbReference>
<protein>
    <recommendedName>
        <fullName evidence="4 5">Large ribosomal subunit protein uL13</fullName>
    </recommendedName>
</protein>
<comment type="caution">
    <text evidence="8">The sequence shown here is derived from an EMBL/GenBank/DDBJ whole genome shotgun (WGS) entry which is preliminary data.</text>
</comment>
<comment type="function">
    <text evidence="5 7">This protein is one of the early assembly proteins of the 50S ribosomal subunit, although it is not seen to bind rRNA by itself. It is important during the early stages of 50S assembly.</text>
</comment>
<dbReference type="GO" id="GO:0003735">
    <property type="term" value="F:structural constituent of ribosome"/>
    <property type="evidence" value="ECO:0007669"/>
    <property type="project" value="InterPro"/>
</dbReference>
<evidence type="ECO:0000256" key="3">
    <source>
        <dbReference type="ARBA" id="ARBA00023274"/>
    </source>
</evidence>
<keyword evidence="2 5" id="KW-0689">Ribosomal protein</keyword>
<evidence type="ECO:0000256" key="7">
    <source>
        <dbReference type="RuleBase" id="RU003878"/>
    </source>
</evidence>
<evidence type="ECO:0000256" key="1">
    <source>
        <dbReference type="ARBA" id="ARBA00006227"/>
    </source>
</evidence>
<dbReference type="PANTHER" id="PTHR11545:SF2">
    <property type="entry name" value="LARGE RIBOSOMAL SUBUNIT PROTEIN UL13M"/>
    <property type="match status" value="1"/>
</dbReference>
<evidence type="ECO:0000256" key="2">
    <source>
        <dbReference type="ARBA" id="ARBA00022980"/>
    </source>
</evidence>
<dbReference type="InterPro" id="IPR036899">
    <property type="entry name" value="Ribosomal_uL13_sf"/>
</dbReference>
<accession>A0A269THZ0</accession>
<dbReference type="InterPro" id="IPR023563">
    <property type="entry name" value="Ribosomal_uL13_CS"/>
</dbReference>
<gene>
    <name evidence="5 7" type="primary">rplM</name>
    <name evidence="8" type="ORF">CJJ23_04335</name>
</gene>
<dbReference type="NCBIfam" id="TIGR01066">
    <property type="entry name" value="rplM_bact"/>
    <property type="match status" value="1"/>
</dbReference>
<comment type="subunit">
    <text evidence="5">Part of the 50S ribosomal subunit.</text>
</comment>
<name>A0A269THZ0_9BACT</name>
<dbReference type="EMBL" id="NQNY01000016">
    <property type="protein sequence ID" value="PAK21007.1"/>
    <property type="molecule type" value="Genomic_DNA"/>
</dbReference>
<proteinExistence type="inferred from homology"/>
<comment type="similarity">
    <text evidence="1 5 6">Belongs to the universal ribosomal protein uL13 family.</text>
</comment>
<dbReference type="PIRSF" id="PIRSF002181">
    <property type="entry name" value="Ribosomal_L13"/>
    <property type="match status" value="1"/>
</dbReference>
<dbReference type="OrthoDB" id="9801330at2"/>
<keyword evidence="3 5" id="KW-0687">Ribonucleoprotein</keyword>
<dbReference type="PANTHER" id="PTHR11545">
    <property type="entry name" value="RIBOSOMAL PROTEIN L13"/>
    <property type="match status" value="1"/>
</dbReference>
<dbReference type="SUPFAM" id="SSF52161">
    <property type="entry name" value="Ribosomal protein L13"/>
    <property type="match status" value="1"/>
</dbReference>
<organism evidence="8 9">
    <name type="scientific">Mycoplasmopsis agassizii</name>
    <dbReference type="NCBI Taxonomy" id="33922"/>
    <lineage>
        <taxon>Bacteria</taxon>
        <taxon>Bacillati</taxon>
        <taxon>Mycoplasmatota</taxon>
        <taxon>Mycoplasmoidales</taxon>
        <taxon>Metamycoplasmataceae</taxon>
        <taxon>Mycoplasmopsis</taxon>
    </lineage>
</organism>
<dbReference type="GO" id="GO:0003729">
    <property type="term" value="F:mRNA binding"/>
    <property type="evidence" value="ECO:0007669"/>
    <property type="project" value="TreeGrafter"/>
</dbReference>
<sequence>MRQTTIVKHLEVDKKWYLIDAEGQVLGRVAAQVATILRGKNKPTFTPNVDMGDNVVIINAEKIVLTANKETKKMYHRHSGYKGGLTSQTAAVVREKKPYALLELAIKGMLPKTALGRKQFKNLFVYVGPEHKQAAQQPVKIEVK</sequence>
<reference evidence="9" key="1">
    <citation type="submission" date="2017-08" db="EMBL/GenBank/DDBJ databases">
        <authorList>
            <person name="Alvarez-Ponce D."/>
            <person name="Weitzman C.L."/>
            <person name="Tillett R.L."/>
            <person name="Sandmeier F.C."/>
            <person name="Tracy C.R."/>
        </authorList>
    </citation>
    <scope>NUCLEOTIDE SEQUENCE [LARGE SCALE GENOMIC DNA]</scope>
    <source>
        <strain evidence="9">723</strain>
    </source>
</reference>
<dbReference type="GO" id="GO:0022625">
    <property type="term" value="C:cytosolic large ribosomal subunit"/>
    <property type="evidence" value="ECO:0007669"/>
    <property type="project" value="TreeGrafter"/>
</dbReference>
<dbReference type="Pfam" id="PF00572">
    <property type="entry name" value="Ribosomal_L13"/>
    <property type="match status" value="1"/>
</dbReference>
<dbReference type="FunFam" id="3.90.1180.10:FF:000001">
    <property type="entry name" value="50S ribosomal protein L13"/>
    <property type="match status" value="1"/>
</dbReference>
<evidence type="ECO:0000256" key="5">
    <source>
        <dbReference type="HAMAP-Rule" id="MF_01366"/>
    </source>
</evidence>
<dbReference type="PROSITE" id="PS00783">
    <property type="entry name" value="RIBOSOMAL_L13"/>
    <property type="match status" value="1"/>
</dbReference>
<dbReference type="Gene3D" id="3.90.1180.10">
    <property type="entry name" value="Ribosomal protein L13"/>
    <property type="match status" value="1"/>
</dbReference>
<evidence type="ECO:0000313" key="9">
    <source>
        <dbReference type="Proteomes" id="UP000216943"/>
    </source>
</evidence>